<feature type="domain" description="DUF4795" evidence="3">
    <location>
        <begin position="331"/>
        <end position="533"/>
    </location>
</feature>
<keyword evidence="1" id="KW-0175">Coiled coil</keyword>
<accession>A0A9P0CRY5</accession>
<feature type="compositionally biased region" description="Low complexity" evidence="2">
    <location>
        <begin position="638"/>
        <end position="652"/>
    </location>
</feature>
<dbReference type="PANTHER" id="PTHR47080">
    <property type="entry name" value="CHROMOSOME 16 OPEN READING FRAME 96"/>
    <property type="match status" value="1"/>
</dbReference>
<dbReference type="EMBL" id="OV651830">
    <property type="protein sequence ID" value="CAH1104755.1"/>
    <property type="molecule type" value="Genomic_DNA"/>
</dbReference>
<feature type="region of interest" description="Disordered" evidence="2">
    <location>
        <begin position="620"/>
        <end position="652"/>
    </location>
</feature>
<dbReference type="Pfam" id="PF16043">
    <property type="entry name" value="DUF4795"/>
    <property type="match status" value="1"/>
</dbReference>
<proteinExistence type="predicted"/>
<dbReference type="InterPro" id="IPR032013">
    <property type="entry name" value="DUF4795"/>
</dbReference>
<keyword evidence="5" id="KW-1185">Reference proteome</keyword>
<feature type="coiled-coil region" evidence="1">
    <location>
        <begin position="335"/>
        <end position="400"/>
    </location>
</feature>
<gene>
    <name evidence="4" type="ORF">PSYICH_LOCUS5721</name>
</gene>
<reference evidence="4" key="1">
    <citation type="submission" date="2022-01" db="EMBL/GenBank/DDBJ databases">
        <authorList>
            <person name="King R."/>
        </authorList>
    </citation>
    <scope>NUCLEOTIDE SEQUENCE</scope>
</reference>
<dbReference type="AlphaFoldDB" id="A0A9P0CRY5"/>
<evidence type="ECO:0000259" key="3">
    <source>
        <dbReference type="Pfam" id="PF16043"/>
    </source>
</evidence>
<evidence type="ECO:0000256" key="1">
    <source>
        <dbReference type="SAM" id="Coils"/>
    </source>
</evidence>
<dbReference type="Proteomes" id="UP001153636">
    <property type="component" value="Chromosome 18"/>
</dbReference>
<dbReference type="PANTHER" id="PTHR47080:SF1">
    <property type="entry name" value="CHROMOSOME 16 OPEN READING FRAME 96"/>
    <property type="match status" value="1"/>
</dbReference>
<evidence type="ECO:0000313" key="5">
    <source>
        <dbReference type="Proteomes" id="UP001153636"/>
    </source>
</evidence>
<evidence type="ECO:0000256" key="2">
    <source>
        <dbReference type="SAM" id="MobiDB-lite"/>
    </source>
</evidence>
<organism evidence="4 5">
    <name type="scientific">Psylliodes chrysocephalus</name>
    <dbReference type="NCBI Taxonomy" id="3402493"/>
    <lineage>
        <taxon>Eukaryota</taxon>
        <taxon>Metazoa</taxon>
        <taxon>Ecdysozoa</taxon>
        <taxon>Arthropoda</taxon>
        <taxon>Hexapoda</taxon>
        <taxon>Insecta</taxon>
        <taxon>Pterygota</taxon>
        <taxon>Neoptera</taxon>
        <taxon>Endopterygota</taxon>
        <taxon>Coleoptera</taxon>
        <taxon>Polyphaga</taxon>
        <taxon>Cucujiformia</taxon>
        <taxon>Chrysomeloidea</taxon>
        <taxon>Chrysomelidae</taxon>
        <taxon>Galerucinae</taxon>
        <taxon>Alticini</taxon>
        <taxon>Psylliodes</taxon>
    </lineage>
</organism>
<sequence>MAESSTILSLTQLCDLALNTTDIGVVNFNVLRGLLQVMIKQLGLHDTKVEYRGADSEKIQSYMSSAKPGTITLTEYSVSSDKKEQPANAAEQVVLIQSEPGTEAQFTVTMTKEYFDSIEQKIITMQNQIKELHELPGNLKLFENMKEGGNTPVLDMFQILSVQKRMDAVEQGMEKVASMIESVLKGTNLTDIVIEGDTPDANVLKQILQRIDALEGGGGRPSKPGKPLEDTESIANLKQDVALIKEMLGTFQPQSPLEETDDNKSAETVETKVNNLEIKYTDFQDQINSLDTGFSRLTSTMQEKIEAVEKDIGEILEKMQLIPQNPEGASQSTLIAEMRTQLLSLQEELENVVDNVKKLTDETAGKEHTMDILVEQIELLKTVKADREDLEDALAEKADACQINRKVSYEQFDQACGDMAKTLDEAINKLTQQEQVWTLALTNIQTEVGTKMDKNELNPLRDFINSKLKALQDKFKALTAMKKEQEAAGTKTRFLKNVNCISCDNEVVMRKHMEPNHMPQPYALPPPKSMGPYLAYELDQLRKQQKPTSKNLNVFENALLTSRTAKSPDHLCTRYCGGSHTVTSPHQRVTRLGHFLEQWGPEIGPVNEVQIRGTDGKVYKGRDEQELRARVSDKNVGDTTDATAAARAPETK</sequence>
<dbReference type="OrthoDB" id="5981048at2759"/>
<feature type="compositionally biased region" description="Basic and acidic residues" evidence="2">
    <location>
        <begin position="620"/>
        <end position="636"/>
    </location>
</feature>
<name>A0A9P0CRY5_9CUCU</name>
<protein>
    <recommendedName>
        <fullName evidence="3">DUF4795 domain-containing protein</fullName>
    </recommendedName>
</protein>
<evidence type="ECO:0000313" key="4">
    <source>
        <dbReference type="EMBL" id="CAH1104755.1"/>
    </source>
</evidence>